<evidence type="ECO:0000313" key="2">
    <source>
        <dbReference type="EMBL" id="KAF5195020.1"/>
    </source>
</evidence>
<name>A0A7J6WEH4_THATH</name>
<feature type="chain" id="PRO_5029750937" evidence="1">
    <location>
        <begin position="26"/>
        <end position="396"/>
    </location>
</feature>
<keyword evidence="3" id="KW-1185">Reference proteome</keyword>
<sequence length="396" mass="45001">MNSNELLIVFSLLFFCSSAVTVTEAFNISTVFISSNAIDTKPHVLKDVLKAISLKENWNSKDIKVTKVRNLRIGSSQRYEFRIRMGKNDLLFRFSEKLKNSWRKLRGKRKFGADLVSEISSKTVLNKFDLNGPFELRVDGDDELKLKLPVNITHSGLKRIIVSEGITVSIEGAREISLFHASDFGLPSHRHMGIVENRNQYGLFRQCMPLPPIHILGSASLISYRTHNPNAYIKSSFPLQDMIELLPEKCYSGPSYKKQACPINSLSPRIDLLEKIMRKIPGDRLRQNGISSFLKAKIRGSSLIQFKLEMERNIPVDDTLSGTLDEWRTKLNVERVQFEVVARVEGEMLMPLLVKKVRPFIAADSTTWSTLMSNISFTKFPSIVVPPEALTLDVEW</sequence>
<dbReference type="AlphaFoldDB" id="A0A7J6WEH4"/>
<feature type="signal peptide" evidence="1">
    <location>
        <begin position="1"/>
        <end position="25"/>
    </location>
</feature>
<organism evidence="2 3">
    <name type="scientific">Thalictrum thalictroides</name>
    <name type="common">Rue-anemone</name>
    <name type="synonym">Anemone thalictroides</name>
    <dbReference type="NCBI Taxonomy" id="46969"/>
    <lineage>
        <taxon>Eukaryota</taxon>
        <taxon>Viridiplantae</taxon>
        <taxon>Streptophyta</taxon>
        <taxon>Embryophyta</taxon>
        <taxon>Tracheophyta</taxon>
        <taxon>Spermatophyta</taxon>
        <taxon>Magnoliopsida</taxon>
        <taxon>Ranunculales</taxon>
        <taxon>Ranunculaceae</taxon>
        <taxon>Thalictroideae</taxon>
        <taxon>Thalictrum</taxon>
    </lineage>
</organism>
<dbReference type="PANTHER" id="PTHR34454:SF3">
    <property type="entry name" value="PEPTIDASE I, PUTATIVE-RELATED"/>
    <property type="match status" value="1"/>
</dbReference>
<dbReference type="Proteomes" id="UP000554482">
    <property type="component" value="Unassembled WGS sequence"/>
</dbReference>
<evidence type="ECO:0000256" key="1">
    <source>
        <dbReference type="SAM" id="SignalP"/>
    </source>
</evidence>
<dbReference type="InterPro" id="IPR053283">
    <property type="entry name" value="TUNICAMYCIN_INDUCED_1"/>
</dbReference>
<dbReference type="OrthoDB" id="308440at2759"/>
<evidence type="ECO:0000313" key="3">
    <source>
        <dbReference type="Proteomes" id="UP000554482"/>
    </source>
</evidence>
<gene>
    <name evidence="2" type="ORF">FRX31_015397</name>
</gene>
<reference evidence="2 3" key="1">
    <citation type="submission" date="2020-06" db="EMBL/GenBank/DDBJ databases">
        <title>Transcriptomic and genomic resources for Thalictrum thalictroides and T. hernandezii: Facilitating candidate gene discovery in an emerging model plant lineage.</title>
        <authorList>
            <person name="Arias T."/>
            <person name="Riano-Pachon D.M."/>
            <person name="Di Stilio V.S."/>
        </authorList>
    </citation>
    <scope>NUCLEOTIDE SEQUENCE [LARGE SCALE GENOMIC DNA]</scope>
    <source>
        <strain evidence="3">cv. WT478/WT964</strain>
        <tissue evidence="2">Leaves</tissue>
    </source>
</reference>
<keyword evidence="1" id="KW-0732">Signal</keyword>
<comment type="caution">
    <text evidence="2">The sequence shown here is derived from an EMBL/GenBank/DDBJ whole genome shotgun (WGS) entry which is preliminary data.</text>
</comment>
<accession>A0A7J6WEH4</accession>
<dbReference type="EMBL" id="JABWDY010017919">
    <property type="protein sequence ID" value="KAF5195020.1"/>
    <property type="molecule type" value="Genomic_DNA"/>
</dbReference>
<protein>
    <submittedName>
        <fullName evidence="2">Signal peptidase I</fullName>
    </submittedName>
</protein>
<proteinExistence type="predicted"/>
<dbReference type="PANTHER" id="PTHR34454">
    <property type="entry name" value="TUNICAMYCIN INDUCED PROTEIN"/>
    <property type="match status" value="1"/>
</dbReference>